<organism evidence="2 3">
    <name type="scientific">Dipteronia dyeriana</name>
    <dbReference type="NCBI Taxonomy" id="168575"/>
    <lineage>
        <taxon>Eukaryota</taxon>
        <taxon>Viridiplantae</taxon>
        <taxon>Streptophyta</taxon>
        <taxon>Embryophyta</taxon>
        <taxon>Tracheophyta</taxon>
        <taxon>Spermatophyta</taxon>
        <taxon>Magnoliopsida</taxon>
        <taxon>eudicotyledons</taxon>
        <taxon>Gunneridae</taxon>
        <taxon>Pentapetalae</taxon>
        <taxon>rosids</taxon>
        <taxon>malvids</taxon>
        <taxon>Sapindales</taxon>
        <taxon>Sapindaceae</taxon>
        <taxon>Hippocastanoideae</taxon>
        <taxon>Acereae</taxon>
        <taxon>Dipteronia</taxon>
    </lineage>
</organism>
<evidence type="ECO:0000313" key="3">
    <source>
        <dbReference type="Proteomes" id="UP001280121"/>
    </source>
</evidence>
<dbReference type="AlphaFoldDB" id="A0AAD9X9T5"/>
<dbReference type="EMBL" id="JANJYI010000003">
    <property type="protein sequence ID" value="KAK2655387.1"/>
    <property type="molecule type" value="Genomic_DNA"/>
</dbReference>
<name>A0AAD9X9T5_9ROSI</name>
<dbReference type="Proteomes" id="UP001280121">
    <property type="component" value="Unassembled WGS sequence"/>
</dbReference>
<dbReference type="Gene3D" id="1.10.238.10">
    <property type="entry name" value="EF-hand"/>
    <property type="match status" value="1"/>
</dbReference>
<accession>A0AAD9X9T5</accession>
<dbReference type="InterPro" id="IPR011992">
    <property type="entry name" value="EF-hand-dom_pair"/>
</dbReference>
<sequence length="186" mass="21814">MPNPPFLVIMNKNSLSINSRIYVNFEKIHRRRLREIPVIKWQAFRTCFKAIHSHSACKVDSGLQQHTGHHASTGDEKNQDFEFCNQQSSFNEKKDDDGSISREEVEMVMGKFSLFCCLEGEELPQRFNSDELSQLFDHEEPSLEEVNEAFDDFDVNKDAFIDAWSCREFFKLWDYKKNSSWGTTQK</sequence>
<reference evidence="2" key="1">
    <citation type="journal article" date="2023" name="Plant J.">
        <title>Genome sequences and population genomics provide insights into the demographic history, inbreeding, and mutation load of two 'living fossil' tree species of Dipteronia.</title>
        <authorList>
            <person name="Feng Y."/>
            <person name="Comes H.P."/>
            <person name="Chen J."/>
            <person name="Zhu S."/>
            <person name="Lu R."/>
            <person name="Zhang X."/>
            <person name="Li P."/>
            <person name="Qiu J."/>
            <person name="Olsen K.M."/>
            <person name="Qiu Y."/>
        </authorList>
    </citation>
    <scope>NUCLEOTIDE SEQUENCE</scope>
    <source>
        <strain evidence="2">KIB01</strain>
    </source>
</reference>
<dbReference type="PROSITE" id="PS50222">
    <property type="entry name" value="EF_HAND_2"/>
    <property type="match status" value="1"/>
</dbReference>
<evidence type="ECO:0000259" key="1">
    <source>
        <dbReference type="PROSITE" id="PS50222"/>
    </source>
</evidence>
<protein>
    <recommendedName>
        <fullName evidence="1">EF-hand domain-containing protein</fullName>
    </recommendedName>
</protein>
<dbReference type="InterPro" id="IPR002048">
    <property type="entry name" value="EF_hand_dom"/>
</dbReference>
<gene>
    <name evidence="2" type="ORF">Ddye_008439</name>
</gene>
<proteinExistence type="predicted"/>
<feature type="domain" description="EF-hand" evidence="1">
    <location>
        <begin position="141"/>
        <end position="176"/>
    </location>
</feature>
<keyword evidence="3" id="KW-1185">Reference proteome</keyword>
<comment type="caution">
    <text evidence="2">The sequence shown here is derived from an EMBL/GenBank/DDBJ whole genome shotgun (WGS) entry which is preliminary data.</text>
</comment>
<evidence type="ECO:0000313" key="2">
    <source>
        <dbReference type="EMBL" id="KAK2655387.1"/>
    </source>
</evidence>
<dbReference type="GO" id="GO:0005509">
    <property type="term" value="F:calcium ion binding"/>
    <property type="evidence" value="ECO:0007669"/>
    <property type="project" value="InterPro"/>
</dbReference>
<dbReference type="SUPFAM" id="SSF47473">
    <property type="entry name" value="EF-hand"/>
    <property type="match status" value="1"/>
</dbReference>